<proteinExistence type="predicted"/>
<sequence>MLEDERNLQQWLANREDIHADHSIGVLREKICKNAWNVDRLCYVHVHESCYSCDSTPRPTRETWQRHDAEYPLSEFEQLCIGRYERSLMECKTAINRGASRWRHHSRPRGRGATCSPRRSSSRGRRLNLNQASSRTRKPERRLERLKEAKSAAPTYPARVETRANVHDTCARLEPRAHGVTTISFCDEDPRDPISVPRSSASDPPRPQAVVGPRDVTAGVLVAQDDVDTALNKAVDAQLEAEAAFDRSARAERAASETRQSYRELLERMRNLERQDLGHAQAGTQPDSMSLASRARREGSSTYEPLTPRTDPTREA</sequence>
<accession>A0AAV1TXR1</accession>
<protein>
    <submittedName>
        <fullName evidence="2">Uncharacterized protein</fullName>
    </submittedName>
</protein>
<comment type="caution">
    <text evidence="2">The sequence shown here is derived from an EMBL/GenBank/DDBJ whole genome shotgun (WGS) entry which is preliminary data.</text>
</comment>
<evidence type="ECO:0000256" key="1">
    <source>
        <dbReference type="SAM" id="MobiDB-lite"/>
    </source>
</evidence>
<dbReference type="EMBL" id="CAKLBY020000097">
    <property type="protein sequence ID" value="CAK7926277.1"/>
    <property type="molecule type" value="Genomic_DNA"/>
</dbReference>
<gene>
    <name evidence="2" type="ORF">PM001_LOCUS11427</name>
</gene>
<reference evidence="2" key="1">
    <citation type="submission" date="2024-01" db="EMBL/GenBank/DDBJ databases">
        <authorList>
            <person name="Webb A."/>
        </authorList>
    </citation>
    <scope>NUCLEOTIDE SEQUENCE</scope>
    <source>
        <strain evidence="2">Pm1</strain>
    </source>
</reference>
<feature type="region of interest" description="Disordered" evidence="1">
    <location>
        <begin position="186"/>
        <end position="212"/>
    </location>
</feature>
<name>A0AAV1TXR1_9STRA</name>
<evidence type="ECO:0000313" key="3">
    <source>
        <dbReference type="Proteomes" id="UP001162060"/>
    </source>
</evidence>
<feature type="region of interest" description="Disordered" evidence="1">
    <location>
        <begin position="272"/>
        <end position="316"/>
    </location>
</feature>
<feature type="compositionally biased region" description="Basic and acidic residues" evidence="1">
    <location>
        <begin position="141"/>
        <end position="150"/>
    </location>
</feature>
<feature type="region of interest" description="Disordered" evidence="1">
    <location>
        <begin position="99"/>
        <end position="156"/>
    </location>
</feature>
<feature type="compositionally biased region" description="Polar residues" evidence="1">
    <location>
        <begin position="282"/>
        <end position="291"/>
    </location>
</feature>
<dbReference type="Proteomes" id="UP001162060">
    <property type="component" value="Unassembled WGS sequence"/>
</dbReference>
<feature type="compositionally biased region" description="Basic residues" evidence="1">
    <location>
        <begin position="100"/>
        <end position="110"/>
    </location>
</feature>
<dbReference type="AlphaFoldDB" id="A0AAV1TXR1"/>
<organism evidence="2 3">
    <name type="scientific">Peronospora matthiolae</name>
    <dbReference type="NCBI Taxonomy" id="2874970"/>
    <lineage>
        <taxon>Eukaryota</taxon>
        <taxon>Sar</taxon>
        <taxon>Stramenopiles</taxon>
        <taxon>Oomycota</taxon>
        <taxon>Peronosporomycetes</taxon>
        <taxon>Peronosporales</taxon>
        <taxon>Peronosporaceae</taxon>
        <taxon>Peronospora</taxon>
    </lineage>
</organism>
<evidence type="ECO:0000313" key="2">
    <source>
        <dbReference type="EMBL" id="CAK7926277.1"/>
    </source>
</evidence>